<protein>
    <submittedName>
        <fullName evidence="1">Uncharacterized protein</fullName>
    </submittedName>
</protein>
<dbReference type="Proteomes" id="UP000199701">
    <property type="component" value="Unassembled WGS sequence"/>
</dbReference>
<keyword evidence="2" id="KW-1185">Reference proteome</keyword>
<name>A0A1I0RD39_9FIRM</name>
<gene>
    <name evidence="1" type="ORF">SAMN05421659_11434</name>
</gene>
<reference evidence="1 2" key="1">
    <citation type="submission" date="2016-10" db="EMBL/GenBank/DDBJ databases">
        <authorList>
            <person name="de Groot N.N."/>
        </authorList>
    </citation>
    <scope>NUCLEOTIDE SEQUENCE [LARGE SCALE GENOMIC DNA]</scope>
    <source>
        <strain evidence="1 2">DSM 9179</strain>
    </source>
</reference>
<dbReference type="RefSeq" id="WP_092455868.1">
    <property type="nucleotide sequence ID" value="NZ_FOJI01000014.1"/>
</dbReference>
<organism evidence="1 2">
    <name type="scientific">[Clostridium] fimetarium</name>
    <dbReference type="NCBI Taxonomy" id="99656"/>
    <lineage>
        <taxon>Bacteria</taxon>
        <taxon>Bacillati</taxon>
        <taxon>Bacillota</taxon>
        <taxon>Clostridia</taxon>
        <taxon>Lachnospirales</taxon>
        <taxon>Lachnospiraceae</taxon>
    </lineage>
</organism>
<dbReference type="AlphaFoldDB" id="A0A1I0RD39"/>
<proteinExistence type="predicted"/>
<accession>A0A1I0RD39</accession>
<evidence type="ECO:0000313" key="1">
    <source>
        <dbReference type="EMBL" id="SEW38752.1"/>
    </source>
</evidence>
<dbReference type="STRING" id="99656.SAMN05421659_11434"/>
<evidence type="ECO:0000313" key="2">
    <source>
        <dbReference type="Proteomes" id="UP000199701"/>
    </source>
</evidence>
<sequence length="111" mass="13308">MVYDKKLVLHIPHFAWIDLNLIEVDHISFKEDLYKVFEQMGVLSWYSTMVKGAYKGREYEEENLTIYCDSILVNDIISEFIEIVRMHHYELRQELYAYELGNELVTVQIDL</sequence>
<dbReference type="EMBL" id="FOJI01000014">
    <property type="protein sequence ID" value="SEW38752.1"/>
    <property type="molecule type" value="Genomic_DNA"/>
</dbReference>